<dbReference type="InterPro" id="IPR044705">
    <property type="entry name" value="CCB4"/>
</dbReference>
<evidence type="ECO:0000256" key="1">
    <source>
        <dbReference type="SAM" id="MobiDB-lite"/>
    </source>
</evidence>
<keyword evidence="2" id="KW-0812">Transmembrane</keyword>
<dbReference type="InterPro" id="IPR021325">
    <property type="entry name" value="CCB2/CCB4"/>
</dbReference>
<dbReference type="PANTHER" id="PTHR34943">
    <property type="match status" value="1"/>
</dbReference>
<comment type="caution">
    <text evidence="3">The sequence shown here is derived from an EMBL/GenBank/DDBJ whole genome shotgun (WGS) entry which is preliminary data.</text>
</comment>
<sequence>MILHRSCNHRAEHHRACSLLVHGPRHRKGHTHRPRAVQKEQQQRSQDTSTEVLTKEVAPDEAFDWVVRYQSRIRVAPLIAGGIGITGVLANRLFSGIAPVVDASSAQSRADVLAIGLSAVTLLIGLQWISLTPRKPVQVEPAGSTASFISTALPQAAQAELRWMWAALQACSRCRGVVVIHHERCVMHCGIARTGHQPGTASLGPIAKGAIGRGAPNYLANLILFPGRVEFTEYFPEDTQGVLVQPIGDEGVLVIATDTQRGFGRLDQAWIASIADKMDIALSATTTQTVQ</sequence>
<feature type="region of interest" description="Disordered" evidence="1">
    <location>
        <begin position="23"/>
        <end position="53"/>
    </location>
</feature>
<feature type="transmembrane region" description="Helical" evidence="2">
    <location>
        <begin position="112"/>
        <end position="131"/>
    </location>
</feature>
<gene>
    <name evidence="3" type="primary">g950</name>
    <name evidence="3" type="ORF">VP750_LOCUS826</name>
</gene>
<keyword evidence="2" id="KW-0472">Membrane</keyword>
<evidence type="ECO:0000256" key="2">
    <source>
        <dbReference type="SAM" id="Phobius"/>
    </source>
</evidence>
<organism evidence="3 4">
    <name type="scientific">Coccomyxa viridis</name>
    <dbReference type="NCBI Taxonomy" id="1274662"/>
    <lineage>
        <taxon>Eukaryota</taxon>
        <taxon>Viridiplantae</taxon>
        <taxon>Chlorophyta</taxon>
        <taxon>core chlorophytes</taxon>
        <taxon>Trebouxiophyceae</taxon>
        <taxon>Trebouxiophyceae incertae sedis</taxon>
        <taxon>Coccomyxaceae</taxon>
        <taxon>Coccomyxa</taxon>
    </lineage>
</organism>
<dbReference type="Proteomes" id="UP001497392">
    <property type="component" value="Unassembled WGS sequence"/>
</dbReference>
<feature type="compositionally biased region" description="Polar residues" evidence="1">
    <location>
        <begin position="43"/>
        <end position="52"/>
    </location>
</feature>
<name>A0ABP1FNQ1_9CHLO</name>
<feature type="compositionally biased region" description="Basic residues" evidence="1">
    <location>
        <begin position="23"/>
        <end position="36"/>
    </location>
</feature>
<proteinExistence type="predicted"/>
<dbReference type="Pfam" id="PF11152">
    <property type="entry name" value="CCB2_CCB4"/>
    <property type="match status" value="1"/>
</dbReference>
<evidence type="ECO:0000313" key="3">
    <source>
        <dbReference type="EMBL" id="CAL5219167.1"/>
    </source>
</evidence>
<keyword evidence="4" id="KW-1185">Reference proteome</keyword>
<keyword evidence="2" id="KW-1133">Transmembrane helix</keyword>
<dbReference type="PANTHER" id="PTHR34943:SF2">
    <property type="entry name" value="PROTEIN COFACTOR ASSEMBLY OF COMPLEX C SUBUNIT B CCB4, CHLOROPLASTIC"/>
    <property type="match status" value="1"/>
</dbReference>
<evidence type="ECO:0000313" key="4">
    <source>
        <dbReference type="Proteomes" id="UP001497392"/>
    </source>
</evidence>
<accession>A0ABP1FNQ1</accession>
<dbReference type="EMBL" id="CAXHTA020000002">
    <property type="protein sequence ID" value="CAL5219167.1"/>
    <property type="molecule type" value="Genomic_DNA"/>
</dbReference>
<reference evidence="3 4" key="1">
    <citation type="submission" date="2024-06" db="EMBL/GenBank/DDBJ databases">
        <authorList>
            <person name="Kraege A."/>
            <person name="Thomma B."/>
        </authorList>
    </citation>
    <scope>NUCLEOTIDE SEQUENCE [LARGE SCALE GENOMIC DNA]</scope>
</reference>
<feature type="transmembrane region" description="Helical" evidence="2">
    <location>
        <begin position="78"/>
        <end position="100"/>
    </location>
</feature>
<protein>
    <submittedName>
        <fullName evidence="3">G950 protein</fullName>
    </submittedName>
</protein>